<reference evidence="20 21" key="1">
    <citation type="submission" date="2024-04" db="EMBL/GenBank/DDBJ databases">
        <title>Novel species of the genus Ideonella isolated from streams.</title>
        <authorList>
            <person name="Lu H."/>
        </authorList>
    </citation>
    <scope>NUCLEOTIDE SEQUENCE [LARGE SCALE GENOMIC DNA]</scope>
    <source>
        <strain evidence="20 21">DXS22W</strain>
    </source>
</reference>
<evidence type="ECO:0000256" key="3">
    <source>
        <dbReference type="ARBA" id="ARBA00012438"/>
    </source>
</evidence>
<keyword evidence="6 16" id="KW-0812">Transmembrane</keyword>
<feature type="region of interest" description="Disordered" evidence="15">
    <location>
        <begin position="734"/>
        <end position="762"/>
    </location>
</feature>
<feature type="modified residue" description="Phosphohistidine" evidence="12">
    <location>
        <position position="818"/>
    </location>
</feature>
<evidence type="ECO:0000313" key="20">
    <source>
        <dbReference type="EMBL" id="MEK8051760.1"/>
    </source>
</evidence>
<dbReference type="Gene3D" id="3.40.50.2300">
    <property type="match status" value="1"/>
</dbReference>
<evidence type="ECO:0000256" key="8">
    <source>
        <dbReference type="ARBA" id="ARBA00022840"/>
    </source>
</evidence>
<evidence type="ECO:0000256" key="12">
    <source>
        <dbReference type="PROSITE-ProRule" id="PRU00110"/>
    </source>
</evidence>
<comment type="caution">
    <text evidence="20">The sequence shown here is derived from an EMBL/GenBank/DDBJ whole genome shotgun (WGS) entry which is preliminary data.</text>
</comment>
<dbReference type="CDD" id="cd17546">
    <property type="entry name" value="REC_hyHK_CKI1_RcsC-like"/>
    <property type="match status" value="1"/>
</dbReference>
<dbReference type="PROSITE" id="PS50894">
    <property type="entry name" value="HPT"/>
    <property type="match status" value="1"/>
</dbReference>
<feature type="transmembrane region" description="Helical" evidence="16">
    <location>
        <begin position="147"/>
        <end position="165"/>
    </location>
</feature>
<evidence type="ECO:0000256" key="5">
    <source>
        <dbReference type="ARBA" id="ARBA00022553"/>
    </source>
</evidence>
<evidence type="ECO:0000256" key="7">
    <source>
        <dbReference type="ARBA" id="ARBA00022741"/>
    </source>
</evidence>
<dbReference type="Gene3D" id="1.20.120.160">
    <property type="entry name" value="HPT domain"/>
    <property type="match status" value="1"/>
</dbReference>
<dbReference type="InterPro" id="IPR011006">
    <property type="entry name" value="CheY-like_superfamily"/>
</dbReference>
<dbReference type="SMART" id="SM00073">
    <property type="entry name" value="HPT"/>
    <property type="match status" value="1"/>
</dbReference>
<dbReference type="GO" id="GO:0005524">
    <property type="term" value="F:ATP binding"/>
    <property type="evidence" value="ECO:0007669"/>
    <property type="project" value="UniProtKB-KW"/>
</dbReference>
<dbReference type="PANTHER" id="PTHR45339">
    <property type="entry name" value="HYBRID SIGNAL TRANSDUCTION HISTIDINE KINASE J"/>
    <property type="match status" value="1"/>
</dbReference>
<comment type="catalytic activity">
    <reaction evidence="1">
        <text>ATP + protein L-histidine = ADP + protein N-phospho-L-histidine.</text>
        <dbReference type="EC" id="2.7.13.3"/>
    </reaction>
</comment>
<evidence type="ECO:0000256" key="16">
    <source>
        <dbReference type="SAM" id="Phobius"/>
    </source>
</evidence>
<dbReference type="InterPro" id="IPR036097">
    <property type="entry name" value="HisK_dim/P_sf"/>
</dbReference>
<dbReference type="PANTHER" id="PTHR45339:SF1">
    <property type="entry name" value="HYBRID SIGNAL TRANSDUCTION HISTIDINE KINASE J"/>
    <property type="match status" value="1"/>
</dbReference>
<feature type="domain" description="Histidine kinase" evidence="17">
    <location>
        <begin position="233"/>
        <end position="452"/>
    </location>
</feature>
<evidence type="ECO:0000259" key="18">
    <source>
        <dbReference type="PROSITE" id="PS50110"/>
    </source>
</evidence>
<feature type="compositionally biased region" description="Pro residues" evidence="15">
    <location>
        <begin position="739"/>
        <end position="762"/>
    </location>
</feature>
<evidence type="ECO:0000256" key="1">
    <source>
        <dbReference type="ARBA" id="ARBA00000085"/>
    </source>
</evidence>
<keyword evidence="9 16" id="KW-1133">Transmembrane helix</keyword>
<evidence type="ECO:0000256" key="4">
    <source>
        <dbReference type="ARBA" id="ARBA00022475"/>
    </source>
</evidence>
<dbReference type="InterPro" id="IPR036641">
    <property type="entry name" value="HPT_dom_sf"/>
</dbReference>
<evidence type="ECO:0000256" key="9">
    <source>
        <dbReference type="ARBA" id="ARBA00022989"/>
    </source>
</evidence>
<dbReference type="InterPro" id="IPR003594">
    <property type="entry name" value="HATPase_dom"/>
</dbReference>
<feature type="domain" description="HPt" evidence="19">
    <location>
        <begin position="779"/>
        <end position="871"/>
    </location>
</feature>
<dbReference type="Pfam" id="PF00512">
    <property type="entry name" value="HisKA"/>
    <property type="match status" value="1"/>
</dbReference>
<comment type="subcellular location">
    <subcellularLocation>
        <location evidence="2">Cell membrane</location>
        <topology evidence="2">Multi-pass membrane protein</topology>
    </subcellularLocation>
</comment>
<dbReference type="SMART" id="SM00388">
    <property type="entry name" value="HisKA"/>
    <property type="match status" value="1"/>
</dbReference>
<dbReference type="Pfam" id="PF02518">
    <property type="entry name" value="HATPase_c"/>
    <property type="match status" value="1"/>
</dbReference>
<organism evidence="20 21">
    <name type="scientific">Pseudaquabacterium inlustre</name>
    <dbReference type="NCBI Taxonomy" id="2984192"/>
    <lineage>
        <taxon>Bacteria</taxon>
        <taxon>Pseudomonadati</taxon>
        <taxon>Pseudomonadota</taxon>
        <taxon>Betaproteobacteria</taxon>
        <taxon>Burkholderiales</taxon>
        <taxon>Sphaerotilaceae</taxon>
        <taxon>Pseudaquabacterium</taxon>
    </lineage>
</organism>
<dbReference type="InterPro" id="IPR001789">
    <property type="entry name" value="Sig_transdc_resp-reg_receiver"/>
</dbReference>
<dbReference type="PROSITE" id="PS50109">
    <property type="entry name" value="HIS_KIN"/>
    <property type="match status" value="1"/>
</dbReference>
<evidence type="ECO:0000259" key="19">
    <source>
        <dbReference type="PROSITE" id="PS50894"/>
    </source>
</evidence>
<evidence type="ECO:0000256" key="2">
    <source>
        <dbReference type="ARBA" id="ARBA00004651"/>
    </source>
</evidence>
<dbReference type="Gene3D" id="3.30.565.10">
    <property type="entry name" value="Histidine kinase-like ATPase, C-terminal domain"/>
    <property type="match status" value="1"/>
</dbReference>
<dbReference type="InterPro" id="IPR036890">
    <property type="entry name" value="HATPase_C_sf"/>
</dbReference>
<dbReference type="Pfam" id="PF01627">
    <property type="entry name" value="Hpt"/>
    <property type="match status" value="1"/>
</dbReference>
<feature type="transmembrane region" description="Helical" evidence="16">
    <location>
        <begin position="122"/>
        <end position="140"/>
    </location>
</feature>
<evidence type="ECO:0000256" key="15">
    <source>
        <dbReference type="SAM" id="MobiDB-lite"/>
    </source>
</evidence>
<dbReference type="Pfam" id="PF00072">
    <property type="entry name" value="Response_reg"/>
    <property type="match status" value="1"/>
</dbReference>
<name>A0ABU9CIU2_9BURK</name>
<evidence type="ECO:0000313" key="21">
    <source>
        <dbReference type="Proteomes" id="UP001365405"/>
    </source>
</evidence>
<feature type="transmembrane region" description="Helical" evidence="16">
    <location>
        <begin position="20"/>
        <end position="44"/>
    </location>
</feature>
<dbReference type="SMART" id="SM00448">
    <property type="entry name" value="REC"/>
    <property type="match status" value="1"/>
</dbReference>
<dbReference type="SUPFAM" id="SSF47384">
    <property type="entry name" value="Homodimeric domain of signal transducing histidine kinase"/>
    <property type="match status" value="1"/>
</dbReference>
<evidence type="ECO:0000256" key="10">
    <source>
        <dbReference type="ARBA" id="ARBA00023012"/>
    </source>
</evidence>
<evidence type="ECO:0000256" key="14">
    <source>
        <dbReference type="SAM" id="Coils"/>
    </source>
</evidence>
<dbReference type="EC" id="2.7.13.3" evidence="3"/>
<keyword evidence="5 13" id="KW-0597">Phosphoprotein</keyword>
<dbReference type="CDD" id="cd00082">
    <property type="entry name" value="HisKA"/>
    <property type="match status" value="1"/>
</dbReference>
<dbReference type="InterPro" id="IPR003661">
    <property type="entry name" value="HisK_dim/P_dom"/>
</dbReference>
<protein>
    <recommendedName>
        <fullName evidence="3">histidine kinase</fullName>
        <ecNumber evidence="3">2.7.13.3</ecNumber>
    </recommendedName>
</protein>
<dbReference type="SUPFAM" id="SSF55874">
    <property type="entry name" value="ATPase domain of HSP90 chaperone/DNA topoisomerase II/histidine kinase"/>
    <property type="match status" value="1"/>
</dbReference>
<evidence type="ECO:0000259" key="17">
    <source>
        <dbReference type="PROSITE" id="PS50109"/>
    </source>
</evidence>
<dbReference type="Proteomes" id="UP001365405">
    <property type="component" value="Unassembled WGS sequence"/>
</dbReference>
<proteinExistence type="predicted"/>
<dbReference type="SUPFAM" id="SSF52172">
    <property type="entry name" value="CheY-like"/>
    <property type="match status" value="1"/>
</dbReference>
<dbReference type="SMART" id="SM00387">
    <property type="entry name" value="HATPase_c"/>
    <property type="match status" value="1"/>
</dbReference>
<keyword evidence="21" id="KW-1185">Reference proteome</keyword>
<dbReference type="InterPro" id="IPR008207">
    <property type="entry name" value="Sig_transdc_His_kin_Hpt_dom"/>
</dbReference>
<dbReference type="InterPro" id="IPR004358">
    <property type="entry name" value="Sig_transdc_His_kin-like_C"/>
</dbReference>
<dbReference type="PROSITE" id="PS50110">
    <property type="entry name" value="RESPONSE_REGULATORY"/>
    <property type="match status" value="1"/>
</dbReference>
<feature type="coiled-coil region" evidence="14">
    <location>
        <begin position="203"/>
        <end position="262"/>
    </location>
</feature>
<gene>
    <name evidence="20" type="ORF">AACH10_16030</name>
</gene>
<feature type="modified residue" description="4-aspartylphosphate" evidence="13">
    <location>
        <position position="660"/>
    </location>
</feature>
<dbReference type="PRINTS" id="PR00344">
    <property type="entry name" value="BCTRLSENSOR"/>
</dbReference>
<evidence type="ECO:0000256" key="6">
    <source>
        <dbReference type="ARBA" id="ARBA00022692"/>
    </source>
</evidence>
<feature type="domain" description="Response regulatory" evidence="18">
    <location>
        <begin position="610"/>
        <end position="730"/>
    </location>
</feature>
<dbReference type="SUPFAM" id="SSF47226">
    <property type="entry name" value="Histidine-containing phosphotransfer domain, HPT domain"/>
    <property type="match status" value="1"/>
</dbReference>
<keyword evidence="8 20" id="KW-0067">ATP-binding</keyword>
<accession>A0ABU9CIU2</accession>
<feature type="transmembrane region" description="Helical" evidence="16">
    <location>
        <begin position="56"/>
        <end position="77"/>
    </location>
</feature>
<sequence>MTAPAPAEEPTQRRRNGSDALLRSAYAHLPLSVTFSLVALLVFMGLLEPYLAPPVFHTWVALMVLAVVVRGLSGWLYRRRGWPAGTQAPPVWRRAYMAGALLSSLCWSFGPTWHLAHPDARGASVMSGALLIVCAAAVPAMAAQPRALMLFLVGAMAPPALAAWFSGGADARLLALEMGFGLGVLLLAAVRIGRTMAAQYLTQQQLKQTAAQAEAMRAQAESASLAKTRFLANMSHELRTPLNAVIGAAQLLRAEAADAERQGQLVEAIQQGGRNLLGLIENILDLSRIEAGALTLNVADFDLVECVEAALSTAALSARAKGLALACVVDPALPAWRHGDAARLRQVLLNLLGNAVKFTLRGEVVLRVQPGATPQSVRLSVSDTGVGMPADTLARVFEPFRQGDEGADRRFGGSGLGLAIVHQLVQAMGGQVQVRSRPGLGSSFTLELPLPVAQAPVPQAPRLGHRVAFVEPHEASAEALQALLQRLGCDARRCRDGHELRTWLAGAPPDAPPAWLLLASDASEADELLAAAIDWIEPERVISLAAEFSLEASAARDSLRMASELLKPVTRAALAGRLGPRAQVRPPASAAAEAAPQALLTQEAYERLTHVLVVEDDALNRAIVSGLLVHAGCRVTEAGDGPQALARLAAARRVDLVLMDWQMPGMDGLEVTRRLRQGEAGPAGRDVPIVALTANAFAEDRAACLAAGMNDFLTKPVLATALLAAVARWTPSAATATAPPAPSAPSPPSAPSAQPPAGGPPVFDPGVLAALPMVADGSAPEVADELLAMFDTTTAEALCDIDRAIADADLPRLQRLVHTLKSTSASVGALELAALAAGAEAGLRRGEPPAADLGQRLAAAWGRLQPQLQSRQRAAAPTLEAQP</sequence>
<keyword evidence="14" id="KW-0175">Coiled coil</keyword>
<dbReference type="InterPro" id="IPR005467">
    <property type="entry name" value="His_kinase_dom"/>
</dbReference>
<dbReference type="RefSeq" id="WP_341411458.1">
    <property type="nucleotide sequence ID" value="NZ_JBBUTH010000008.1"/>
</dbReference>
<dbReference type="EMBL" id="JBBUTH010000008">
    <property type="protein sequence ID" value="MEK8051760.1"/>
    <property type="molecule type" value="Genomic_DNA"/>
</dbReference>
<keyword evidence="11 16" id="KW-0472">Membrane</keyword>
<dbReference type="CDD" id="cd16922">
    <property type="entry name" value="HATPase_EvgS-ArcB-TorS-like"/>
    <property type="match status" value="1"/>
</dbReference>
<keyword evidence="7" id="KW-0547">Nucleotide-binding</keyword>
<feature type="transmembrane region" description="Helical" evidence="16">
    <location>
        <begin position="171"/>
        <end position="190"/>
    </location>
</feature>
<keyword evidence="10" id="KW-0902">Two-component regulatory system</keyword>
<evidence type="ECO:0000256" key="11">
    <source>
        <dbReference type="ARBA" id="ARBA00023136"/>
    </source>
</evidence>
<dbReference type="Gene3D" id="1.10.287.130">
    <property type="match status" value="1"/>
</dbReference>
<keyword evidence="4" id="KW-1003">Cell membrane</keyword>
<evidence type="ECO:0000256" key="13">
    <source>
        <dbReference type="PROSITE-ProRule" id="PRU00169"/>
    </source>
</evidence>